<organism evidence="3 4">
    <name type="scientific">Brachybacterium endophyticum</name>
    <dbReference type="NCBI Taxonomy" id="2182385"/>
    <lineage>
        <taxon>Bacteria</taxon>
        <taxon>Bacillati</taxon>
        <taxon>Actinomycetota</taxon>
        <taxon>Actinomycetes</taxon>
        <taxon>Micrococcales</taxon>
        <taxon>Dermabacteraceae</taxon>
        <taxon>Brachybacterium</taxon>
    </lineage>
</organism>
<feature type="transmembrane region" description="Helical" evidence="2">
    <location>
        <begin position="330"/>
        <end position="353"/>
    </location>
</feature>
<dbReference type="EMBL" id="QFKX01000001">
    <property type="protein sequence ID" value="PWH07169.1"/>
    <property type="molecule type" value="Genomic_DNA"/>
</dbReference>
<keyword evidence="2" id="KW-0812">Transmembrane</keyword>
<proteinExistence type="predicted"/>
<feature type="transmembrane region" description="Helical" evidence="2">
    <location>
        <begin position="54"/>
        <end position="72"/>
    </location>
</feature>
<evidence type="ECO:0008006" key="5">
    <source>
        <dbReference type="Google" id="ProtNLM"/>
    </source>
</evidence>
<evidence type="ECO:0000313" key="3">
    <source>
        <dbReference type="EMBL" id="PWH07169.1"/>
    </source>
</evidence>
<dbReference type="Pfam" id="PF12730">
    <property type="entry name" value="ABC2_membrane_4"/>
    <property type="match status" value="1"/>
</dbReference>
<evidence type="ECO:0000313" key="4">
    <source>
        <dbReference type="Proteomes" id="UP000245590"/>
    </source>
</evidence>
<dbReference type="AlphaFoldDB" id="A0A2U2RMR6"/>
<reference evidence="3 4" key="1">
    <citation type="submission" date="2018-05" db="EMBL/GenBank/DDBJ databases">
        <title>Brachybacterium sp. M1HQ-2T, whole genome shotgun sequence.</title>
        <authorList>
            <person name="Tuo L."/>
        </authorList>
    </citation>
    <scope>NUCLEOTIDE SEQUENCE [LARGE SCALE GENOMIC DNA]</scope>
    <source>
        <strain evidence="3 4">M1HQ-2</strain>
    </source>
</reference>
<dbReference type="GO" id="GO:0140359">
    <property type="term" value="F:ABC-type transporter activity"/>
    <property type="evidence" value="ECO:0007669"/>
    <property type="project" value="InterPro"/>
</dbReference>
<accession>A0A2U2RMR6</accession>
<evidence type="ECO:0000256" key="1">
    <source>
        <dbReference type="SAM" id="MobiDB-lite"/>
    </source>
</evidence>
<feature type="transmembrane region" description="Helical" evidence="2">
    <location>
        <begin position="157"/>
        <end position="182"/>
    </location>
</feature>
<feature type="region of interest" description="Disordered" evidence="1">
    <location>
        <begin position="1"/>
        <end position="31"/>
    </location>
</feature>
<feature type="transmembrane region" description="Helical" evidence="2">
    <location>
        <begin position="542"/>
        <end position="562"/>
    </location>
</feature>
<feature type="transmembrane region" description="Helical" evidence="2">
    <location>
        <begin position="381"/>
        <end position="399"/>
    </location>
</feature>
<protein>
    <recommendedName>
        <fullName evidence="5">Polyketide antibiotic transporter</fullName>
    </recommendedName>
</protein>
<feature type="transmembrane region" description="Helical" evidence="2">
    <location>
        <begin position="469"/>
        <end position="491"/>
    </location>
</feature>
<dbReference type="RefSeq" id="WP_109274053.1">
    <property type="nucleotide sequence ID" value="NZ_QFKX01000001.1"/>
</dbReference>
<dbReference type="OrthoDB" id="2014935at2"/>
<comment type="caution">
    <text evidence="3">The sequence shown here is derived from an EMBL/GenBank/DDBJ whole genome shotgun (WGS) entry which is preliminary data.</text>
</comment>
<feature type="transmembrane region" description="Helical" evidence="2">
    <location>
        <begin position="432"/>
        <end position="457"/>
    </location>
</feature>
<keyword evidence="2" id="KW-0472">Membrane</keyword>
<feature type="transmembrane region" description="Helical" evidence="2">
    <location>
        <begin position="272"/>
        <end position="292"/>
    </location>
</feature>
<feature type="transmembrane region" description="Helical" evidence="2">
    <location>
        <begin position="226"/>
        <end position="245"/>
    </location>
</feature>
<feature type="transmembrane region" description="Helical" evidence="2">
    <location>
        <begin position="194"/>
        <end position="214"/>
    </location>
</feature>
<feature type="transmembrane region" description="Helical" evidence="2">
    <location>
        <begin position="498"/>
        <end position="516"/>
    </location>
</feature>
<keyword evidence="2" id="KW-1133">Transmembrane helix</keyword>
<gene>
    <name evidence="3" type="ORF">DEO23_00440</name>
</gene>
<name>A0A2U2RMR6_9MICO</name>
<feature type="transmembrane region" description="Helical" evidence="2">
    <location>
        <begin position="116"/>
        <end position="136"/>
    </location>
</feature>
<evidence type="ECO:0000256" key="2">
    <source>
        <dbReference type="SAM" id="Phobius"/>
    </source>
</evidence>
<dbReference type="Proteomes" id="UP000245590">
    <property type="component" value="Unassembled WGS sequence"/>
</dbReference>
<keyword evidence="4" id="KW-1185">Reference proteome</keyword>
<sequence length="571" mass="59421">MNASGAEPLTARPAAGTPRHPSHRADVHRGPVGSELAGTLMIARHILRRDRVRLCVWAIALTAFVLYFSVALRTVFDPEALAARAAVMRTPSGIVMGGPGYGLDHYTPMVAVANEGITWIVAALGIMSLLHVVRHTRAEEDAGRAELMGAGAVGRHAPALATLLVLTAQLLVITVLGALATLAGGDDASFLDGLGMMGGSTLAALVIGAVALLASEVAATSRTATGLALAGLALLFAVRAAGDLIHREGSLLSWFSPFAWPQQMRPFVDLRWWPALLSVAAVLVLLAVAAGLSRRRDLGRGLVADRAGRSQATSWLRSPLALAWRQQRGMLLWSCLGLGLLWLATGTMMSTLADMGRDLVSQTPALAGMLGSDSSAFTGQFLDLILLFAALCAAAYGIVASGQHCRAEETSGRLEAVLAAPVSRRRWLTAQLLVALTGTAVLLVVSVAALAAGALAVGVDDPDVGRYGAALLAHLPATLVFAALSAALFAWVPRGGGLAWMLIAVVFGIAMFGEMLDLPDWVQGISPFHWVPDSFTEDTDPAGPLMLLAVDAVLSALALVGIGRRAIDGGL</sequence>
<dbReference type="GO" id="GO:0005886">
    <property type="term" value="C:plasma membrane"/>
    <property type="evidence" value="ECO:0007669"/>
    <property type="project" value="UniProtKB-SubCell"/>
</dbReference>